<feature type="region of interest" description="Disordered" evidence="1">
    <location>
        <begin position="39"/>
        <end position="72"/>
    </location>
</feature>
<evidence type="ECO:0000256" key="1">
    <source>
        <dbReference type="SAM" id="MobiDB-lite"/>
    </source>
</evidence>
<dbReference type="OrthoDB" id="6159959at2759"/>
<keyword evidence="3" id="KW-1185">Reference proteome</keyword>
<organism evidence="2 3">
    <name type="scientific">Owenia fusiformis</name>
    <name type="common">Polychaete worm</name>
    <dbReference type="NCBI Taxonomy" id="6347"/>
    <lineage>
        <taxon>Eukaryota</taxon>
        <taxon>Metazoa</taxon>
        <taxon>Spiralia</taxon>
        <taxon>Lophotrochozoa</taxon>
        <taxon>Annelida</taxon>
        <taxon>Polychaeta</taxon>
        <taxon>Sedentaria</taxon>
        <taxon>Canalipalpata</taxon>
        <taxon>Sabellida</taxon>
        <taxon>Oweniida</taxon>
        <taxon>Oweniidae</taxon>
        <taxon>Owenia</taxon>
    </lineage>
</organism>
<accession>A0A8S4PUD6</accession>
<name>A0A8S4PUD6_OWEFU</name>
<gene>
    <name evidence="2" type="ORF">OFUS_LOCUS21886</name>
</gene>
<evidence type="ECO:0000313" key="2">
    <source>
        <dbReference type="EMBL" id="CAH1797642.1"/>
    </source>
</evidence>
<dbReference type="EMBL" id="CAIIXF020000010">
    <property type="protein sequence ID" value="CAH1797642.1"/>
    <property type="molecule type" value="Genomic_DNA"/>
</dbReference>
<sequence length="490" mass="55088">MGDYINLETDYFYHSHKDRHIASTSVQPVAYPVWLKGASDDADKEDNRKVASDAPEHKHINGSLKGQHENTSLNHKDRHIASTSVQPVAYPVWLKGASDDADKEDNRKVASDAPEHNNRDGWVKGQHENTSLKNKKIETETSKQPKAKNGKCKTPCERCKAKTPKGICNLGKDEQLDMLLRNGVESVRLGITDTNFSVYLKTNGEKTFNELKMELGNDFPEHDFIFLSAGKKPIVSVCAGKEIKINPGTGTLGGFLRFQEEYYGLTCCHVLKEWTDGIVEMKDESTKEWKDIGFTDEDKEKAYIYYDYDEAKNIYVLNYDLAVFKVTNQNRIKKPGNENKNDCCCELTPIPTTKISEVEKTGSATGRRVGEVEEMVYHQIVKYPLKGGKENIDVALWDMIRIKNDNNCFADKGDSGSIVFYKDQKKYFAIGMIHCIGEDDKGQYAYAFKLHNALSELQTKQTGALRDATFGSNGDVVFTCLGHICGQNIA</sequence>
<proteinExistence type="predicted"/>
<reference evidence="2" key="1">
    <citation type="submission" date="2022-03" db="EMBL/GenBank/DDBJ databases">
        <authorList>
            <person name="Martin C."/>
        </authorList>
    </citation>
    <scope>NUCLEOTIDE SEQUENCE</scope>
</reference>
<feature type="region of interest" description="Disordered" evidence="1">
    <location>
        <begin position="97"/>
        <end position="154"/>
    </location>
</feature>
<protein>
    <submittedName>
        <fullName evidence="2">Uncharacterized protein</fullName>
    </submittedName>
</protein>
<feature type="compositionally biased region" description="Basic and acidic residues" evidence="1">
    <location>
        <begin position="39"/>
        <end position="59"/>
    </location>
</feature>
<evidence type="ECO:0000313" key="3">
    <source>
        <dbReference type="Proteomes" id="UP000749559"/>
    </source>
</evidence>
<dbReference type="Proteomes" id="UP000749559">
    <property type="component" value="Unassembled WGS sequence"/>
</dbReference>
<comment type="caution">
    <text evidence="2">The sequence shown here is derived from an EMBL/GenBank/DDBJ whole genome shotgun (WGS) entry which is preliminary data.</text>
</comment>
<feature type="compositionally biased region" description="Basic and acidic residues" evidence="1">
    <location>
        <begin position="97"/>
        <end position="127"/>
    </location>
</feature>
<dbReference type="AlphaFoldDB" id="A0A8S4PUD6"/>